<dbReference type="RefSeq" id="WP_068556311.1">
    <property type="nucleotide sequence ID" value="NZ_LOEE01000034.1"/>
</dbReference>
<comment type="caution">
    <text evidence="9">The sequence shown here is derived from an EMBL/GenBank/DDBJ whole genome shotgun (WGS) entry which is preliminary data.</text>
</comment>
<dbReference type="OrthoDB" id="9778383at2"/>
<evidence type="ECO:0000256" key="4">
    <source>
        <dbReference type="ARBA" id="ARBA00026121"/>
    </source>
</evidence>
<dbReference type="GO" id="GO:0004467">
    <property type="term" value="F:long-chain fatty acid-CoA ligase activity"/>
    <property type="evidence" value="ECO:0007669"/>
    <property type="project" value="UniProtKB-EC"/>
</dbReference>
<evidence type="ECO:0000256" key="2">
    <source>
        <dbReference type="ARBA" id="ARBA00005005"/>
    </source>
</evidence>
<dbReference type="GO" id="GO:0016020">
    <property type="term" value="C:membrane"/>
    <property type="evidence" value="ECO:0007669"/>
    <property type="project" value="UniProtKB-SubCell"/>
</dbReference>
<dbReference type="EMBL" id="LOEE01000034">
    <property type="protein sequence ID" value="KXG75456.1"/>
    <property type="molecule type" value="Genomic_DNA"/>
</dbReference>
<comment type="pathway">
    <text evidence="2">Lipid metabolism; fatty acid beta-oxidation.</text>
</comment>
<keyword evidence="10" id="KW-1185">Reference proteome</keyword>
<sequence>MNLFFVDEKRNIFKTYDDLIKDLNGKDRIREKIYFENPYDIFKELIYSMAMGSPVELIDSDFSKREIENLPMDYDEIFKEKPATKLDIKDFHDLIKRINKNKKSWGLALYTSGTTGRPKRIVHTLDTVARSVKVCEEMRKKIWVLAYNPTHFAGLQVFFQAFFNRNPMIYVFDQDRKKIEPILQKYKVTHISATPTFYRTFIPLVENSILSVEVATFGGEKFDPNLEEKLKGIFPNAKIRNIYASTEGGSLFGAAGEVFEIKKNMEHLVRISEEKELLIHKSLLAPSTEYFLVDDWYPTGDIVEVVGENKFKFTTRKTEMVNVGGYKINPHEVEEEIMKIDGVIDVLVKGRKNSAVGNILVAEVVKNDEETEEEMIKKIYEVLSFKLQKWKIPGTIVFCAEIPKTRTGKKVRT</sequence>
<keyword evidence="3 9" id="KW-0436">Ligase</keyword>
<dbReference type="AlphaFoldDB" id="A0A140L4I1"/>
<dbReference type="Pfam" id="PF13193">
    <property type="entry name" value="AMP-binding_C"/>
    <property type="match status" value="1"/>
</dbReference>
<evidence type="ECO:0000256" key="3">
    <source>
        <dbReference type="ARBA" id="ARBA00022598"/>
    </source>
</evidence>
<feature type="domain" description="AMP-dependent synthetase/ligase" evidence="7">
    <location>
        <begin position="105"/>
        <end position="254"/>
    </location>
</feature>
<organism evidence="9 10">
    <name type="scientific">Thermotalea metallivorans</name>
    <dbReference type="NCBI Taxonomy" id="520762"/>
    <lineage>
        <taxon>Bacteria</taxon>
        <taxon>Bacillati</taxon>
        <taxon>Bacillota</taxon>
        <taxon>Clostridia</taxon>
        <taxon>Peptostreptococcales</taxon>
        <taxon>Thermotaleaceae</taxon>
        <taxon>Thermotalea</taxon>
    </lineage>
</organism>
<gene>
    <name evidence="9" type="ORF">AN619_17200</name>
</gene>
<dbReference type="Pfam" id="PF00501">
    <property type="entry name" value="AMP-binding"/>
    <property type="match status" value="1"/>
</dbReference>
<dbReference type="InterPro" id="IPR050237">
    <property type="entry name" value="ATP-dep_AMP-bd_enzyme"/>
</dbReference>
<evidence type="ECO:0000313" key="9">
    <source>
        <dbReference type="EMBL" id="KXG75456.1"/>
    </source>
</evidence>
<evidence type="ECO:0000256" key="5">
    <source>
        <dbReference type="ARBA" id="ARBA00039545"/>
    </source>
</evidence>
<evidence type="ECO:0000256" key="1">
    <source>
        <dbReference type="ARBA" id="ARBA00004170"/>
    </source>
</evidence>
<dbReference type="PANTHER" id="PTHR43767">
    <property type="entry name" value="LONG-CHAIN-FATTY-ACID--COA LIGASE"/>
    <property type="match status" value="1"/>
</dbReference>
<dbReference type="InterPro" id="IPR042099">
    <property type="entry name" value="ANL_N_sf"/>
</dbReference>
<accession>A0A140L4I1</accession>
<dbReference type="PANTHER" id="PTHR43767:SF8">
    <property type="entry name" value="LONG-CHAIN-FATTY-ACID--COA LIGASE"/>
    <property type="match status" value="1"/>
</dbReference>
<dbReference type="CDD" id="cd04433">
    <property type="entry name" value="AFD_class_I"/>
    <property type="match status" value="1"/>
</dbReference>
<protein>
    <recommendedName>
        <fullName evidence="5">Long-chain-fatty-acid--CoA ligase</fullName>
        <ecNumber evidence="4">6.2.1.3</ecNumber>
    </recommendedName>
    <alternativeName>
        <fullName evidence="6">Long-chain acyl-CoA synthetase</fullName>
    </alternativeName>
</protein>
<reference evidence="9 10" key="1">
    <citation type="submission" date="2015-12" db="EMBL/GenBank/DDBJ databases">
        <title>Draft genome sequence of the thermoanaerobe Thermotalea metallivorans, an isolate from the runoff channel of the Great Artesian Basin, Australia.</title>
        <authorList>
            <person name="Patel B.K."/>
        </authorList>
    </citation>
    <scope>NUCLEOTIDE SEQUENCE [LARGE SCALE GENOMIC DNA]</scope>
    <source>
        <strain evidence="9 10">B2-1</strain>
    </source>
</reference>
<dbReference type="STRING" id="520762.AN619_17200"/>
<dbReference type="PATRIC" id="fig|520762.4.peg.1910"/>
<dbReference type="Gene3D" id="3.30.300.30">
    <property type="match status" value="1"/>
</dbReference>
<dbReference type="SUPFAM" id="SSF56801">
    <property type="entry name" value="Acetyl-CoA synthetase-like"/>
    <property type="match status" value="1"/>
</dbReference>
<feature type="domain" description="AMP-binding enzyme C-terminal" evidence="8">
    <location>
        <begin position="332"/>
        <end position="409"/>
    </location>
</feature>
<dbReference type="InterPro" id="IPR000873">
    <property type="entry name" value="AMP-dep_synth/lig_dom"/>
</dbReference>
<dbReference type="InterPro" id="IPR045851">
    <property type="entry name" value="AMP-bd_C_sf"/>
</dbReference>
<evidence type="ECO:0000256" key="6">
    <source>
        <dbReference type="ARBA" id="ARBA00042773"/>
    </source>
</evidence>
<dbReference type="EC" id="6.2.1.3" evidence="4"/>
<evidence type="ECO:0000259" key="8">
    <source>
        <dbReference type="Pfam" id="PF13193"/>
    </source>
</evidence>
<comment type="subcellular location">
    <subcellularLocation>
        <location evidence="1">Membrane</location>
        <topology evidence="1">Peripheral membrane protein</topology>
    </subcellularLocation>
</comment>
<name>A0A140L4I1_9FIRM</name>
<evidence type="ECO:0000259" key="7">
    <source>
        <dbReference type="Pfam" id="PF00501"/>
    </source>
</evidence>
<proteinExistence type="predicted"/>
<dbReference type="Gene3D" id="3.40.50.12780">
    <property type="entry name" value="N-terminal domain of ligase-like"/>
    <property type="match status" value="1"/>
</dbReference>
<dbReference type="InterPro" id="IPR025110">
    <property type="entry name" value="AMP-bd_C"/>
</dbReference>
<evidence type="ECO:0000313" key="10">
    <source>
        <dbReference type="Proteomes" id="UP000070456"/>
    </source>
</evidence>
<dbReference type="Proteomes" id="UP000070456">
    <property type="component" value="Unassembled WGS sequence"/>
</dbReference>